<dbReference type="Pfam" id="PF22624">
    <property type="entry name" value="AASDHPPT_N"/>
    <property type="match status" value="1"/>
</dbReference>
<dbReference type="Proteomes" id="UP000474159">
    <property type="component" value="Unassembled WGS sequence"/>
</dbReference>
<evidence type="ECO:0000259" key="4">
    <source>
        <dbReference type="Pfam" id="PF22624"/>
    </source>
</evidence>
<dbReference type="AlphaFoldDB" id="A0A6L3T887"/>
<feature type="domain" description="4'-phosphopantetheinyl transferase" evidence="3">
    <location>
        <begin position="99"/>
        <end position="200"/>
    </location>
</feature>
<reference evidence="5 6" key="1">
    <citation type="submission" date="2019-09" db="EMBL/GenBank/DDBJ databases">
        <title>YIM 48816 draft genome.</title>
        <authorList>
            <person name="Jiang L."/>
        </authorList>
    </citation>
    <scope>NUCLEOTIDE SEQUENCE [LARGE SCALE GENOMIC DNA]</scope>
    <source>
        <strain evidence="5 6">YIM 48816</strain>
    </source>
</reference>
<dbReference type="GO" id="GO:0008897">
    <property type="term" value="F:holo-[acyl-carrier-protein] synthase activity"/>
    <property type="evidence" value="ECO:0007669"/>
    <property type="project" value="InterPro"/>
</dbReference>
<dbReference type="OrthoDB" id="9808281at2"/>
<sequence>MWTIDLARAEGWTEACSGVLSPEERARAARYLRAEDQARFVASHAALRLILARALDAEPRALAFVAGPSGKPGLAGAGLAFNLSHSGTRALVGLSTEARIGVDLEVLRPMPDGLRIARSTFAPDEAQALAALPPEARDRAFMAVWTRKEAIVKAIGAGLSMPLDRFSVSLPPGPATLLRMAGGPDAPADWTLHHLEPGPGTIGAAAIARGHAPIALCALPATWLHRLG</sequence>
<proteinExistence type="inferred from homology"/>
<name>A0A6L3T887_9HYPH</name>
<dbReference type="GO" id="GO:0019878">
    <property type="term" value="P:lysine biosynthetic process via aminoadipic acid"/>
    <property type="evidence" value="ECO:0007669"/>
    <property type="project" value="TreeGrafter"/>
</dbReference>
<organism evidence="5 6">
    <name type="scientific">Methylobacterium soli</name>
    <dbReference type="NCBI Taxonomy" id="553447"/>
    <lineage>
        <taxon>Bacteria</taxon>
        <taxon>Pseudomonadati</taxon>
        <taxon>Pseudomonadota</taxon>
        <taxon>Alphaproteobacteria</taxon>
        <taxon>Hyphomicrobiales</taxon>
        <taxon>Methylobacteriaceae</taxon>
        <taxon>Methylobacterium</taxon>
    </lineage>
</organism>
<protein>
    <submittedName>
        <fullName evidence="5">4'-phosphopantetheinyl transferase superfamily protein</fullName>
    </submittedName>
</protein>
<dbReference type="GO" id="GO:0005829">
    <property type="term" value="C:cytosol"/>
    <property type="evidence" value="ECO:0007669"/>
    <property type="project" value="TreeGrafter"/>
</dbReference>
<comment type="caution">
    <text evidence="5">The sequence shown here is derived from an EMBL/GenBank/DDBJ whole genome shotgun (WGS) entry which is preliminary data.</text>
</comment>
<comment type="similarity">
    <text evidence="1">Belongs to the P-Pant transferase superfamily. Gsp/Sfp/HetI/AcpT family.</text>
</comment>
<dbReference type="GO" id="GO:0000287">
    <property type="term" value="F:magnesium ion binding"/>
    <property type="evidence" value="ECO:0007669"/>
    <property type="project" value="InterPro"/>
</dbReference>
<dbReference type="SUPFAM" id="SSF56214">
    <property type="entry name" value="4'-phosphopantetheinyl transferase"/>
    <property type="match status" value="2"/>
</dbReference>
<evidence type="ECO:0000256" key="1">
    <source>
        <dbReference type="ARBA" id="ARBA00010990"/>
    </source>
</evidence>
<accession>A0A6L3T887</accession>
<evidence type="ECO:0000259" key="3">
    <source>
        <dbReference type="Pfam" id="PF01648"/>
    </source>
</evidence>
<dbReference type="EMBL" id="VZZK01000002">
    <property type="protein sequence ID" value="KAB1081453.1"/>
    <property type="molecule type" value="Genomic_DNA"/>
</dbReference>
<dbReference type="PANTHER" id="PTHR12215">
    <property type="entry name" value="PHOSPHOPANTETHEINE TRANSFERASE"/>
    <property type="match status" value="1"/>
</dbReference>
<dbReference type="PANTHER" id="PTHR12215:SF10">
    <property type="entry name" value="L-AMINOADIPATE-SEMIALDEHYDE DEHYDROGENASE-PHOSPHOPANTETHEINYL TRANSFERASE"/>
    <property type="match status" value="1"/>
</dbReference>
<evidence type="ECO:0000313" key="5">
    <source>
        <dbReference type="EMBL" id="KAB1081453.1"/>
    </source>
</evidence>
<dbReference type="InterPro" id="IPR008278">
    <property type="entry name" value="4-PPantetheinyl_Trfase_dom"/>
</dbReference>
<feature type="domain" description="4'-phosphopantetheinyl transferase N-terminal" evidence="4">
    <location>
        <begin position="12"/>
        <end position="90"/>
    </location>
</feature>
<evidence type="ECO:0000256" key="2">
    <source>
        <dbReference type="ARBA" id="ARBA00022679"/>
    </source>
</evidence>
<evidence type="ECO:0000313" key="6">
    <source>
        <dbReference type="Proteomes" id="UP000474159"/>
    </source>
</evidence>
<dbReference type="InterPro" id="IPR055066">
    <property type="entry name" value="AASDHPPT_N"/>
</dbReference>
<dbReference type="Pfam" id="PF01648">
    <property type="entry name" value="ACPS"/>
    <property type="match status" value="1"/>
</dbReference>
<dbReference type="InterPro" id="IPR037143">
    <property type="entry name" value="4-PPantetheinyl_Trfase_dom_sf"/>
</dbReference>
<dbReference type="InterPro" id="IPR050559">
    <property type="entry name" value="P-Pant_transferase_sf"/>
</dbReference>
<keyword evidence="6" id="KW-1185">Reference proteome</keyword>
<keyword evidence="2 5" id="KW-0808">Transferase</keyword>
<gene>
    <name evidence="5" type="ORF">F6X53_03730</name>
</gene>
<dbReference type="Gene3D" id="3.90.470.20">
    <property type="entry name" value="4'-phosphopantetheinyl transferase domain"/>
    <property type="match status" value="2"/>
</dbReference>